<feature type="signal peptide" evidence="1">
    <location>
        <begin position="1"/>
        <end position="19"/>
    </location>
</feature>
<dbReference type="PhylomeDB" id="K6UI54"/>
<dbReference type="RefSeq" id="XP_004220824.1">
    <property type="nucleotide sequence ID" value="XM_004220776.1"/>
</dbReference>
<dbReference type="EMBL" id="DF157095">
    <property type="protein sequence ID" value="GAB64693.1"/>
    <property type="molecule type" value="Genomic_DNA"/>
</dbReference>
<dbReference type="GeneID" id="14691213"/>
<feature type="domain" description="Plasmodium RESA N-terminal" evidence="2">
    <location>
        <begin position="94"/>
        <end position="218"/>
    </location>
</feature>
<keyword evidence="1" id="KW-0732">Signal</keyword>
<feature type="chain" id="PRO_5003894884" evidence="1">
    <location>
        <begin position="20"/>
        <end position="233"/>
    </location>
</feature>
<dbReference type="Gene3D" id="6.10.280.180">
    <property type="entry name" value="Plasmodium RESA, N-terminal helical domain"/>
    <property type="match status" value="1"/>
</dbReference>
<dbReference type="InterPro" id="IPR044885">
    <property type="entry name" value="PRESA_N_sf"/>
</dbReference>
<dbReference type="Proteomes" id="UP000006319">
    <property type="component" value="Chromosome 3"/>
</dbReference>
<dbReference type="KEGG" id="pcy:PCYB_031060"/>
<dbReference type="OrthoDB" id="381368at2759"/>
<dbReference type="VEuPathDB" id="PlasmoDB:PCYB_031060"/>
<dbReference type="AlphaFoldDB" id="K6UI54"/>
<evidence type="ECO:0000256" key="1">
    <source>
        <dbReference type="SAM" id="SignalP"/>
    </source>
</evidence>
<keyword evidence="4" id="KW-1185">Reference proteome</keyword>
<dbReference type="OMA" id="SEHNEIM"/>
<sequence>MNLKEFFLLSFFLFALVLASFNFSQIKSIPINDGTIGLQLDNSSYGRLLAQASHSSRPSISKTNTNISESSSVNIHERVQNLPFHCDASKLSKQLTEEEIKGLLKSYGKSITQENAHIVFNYVHNLQRKNYIDLIEGLWKHFMELSQKYGIPDDYRYSCWWKCNNELLNELMDIDHFDHMDLFTYIKGKNNNNATFTKFIEDKMKLSNEIIEKNREKWTKLLTERIKNKSYKK</sequence>
<dbReference type="NCBIfam" id="TIGR01639">
    <property type="entry name" value="P_fal_TIGR01639"/>
    <property type="match status" value="1"/>
</dbReference>
<reference evidence="3 4" key="1">
    <citation type="journal article" date="2012" name="Nat. Genet.">
        <title>Plasmodium cynomolgi genome sequences provide insight into Plasmodium vivax and the monkey malaria clade.</title>
        <authorList>
            <person name="Tachibana S."/>
            <person name="Sullivan S.A."/>
            <person name="Kawai S."/>
            <person name="Nakamura S."/>
            <person name="Kim H.R."/>
            <person name="Goto N."/>
            <person name="Arisue N."/>
            <person name="Palacpac N.M.Q."/>
            <person name="Honma H."/>
            <person name="Yagi M."/>
            <person name="Tougan T."/>
            <person name="Katakai Y."/>
            <person name="Kaneko O."/>
            <person name="Mita T."/>
            <person name="Kita K."/>
            <person name="Yasutomi Y."/>
            <person name="Sutton P.L."/>
            <person name="Shakhbatyan R."/>
            <person name="Horii T."/>
            <person name="Yasunaga T."/>
            <person name="Barnwell J.W."/>
            <person name="Escalante A.A."/>
            <person name="Carlton J.M."/>
            <person name="Tanabe K."/>
        </authorList>
    </citation>
    <scope>NUCLEOTIDE SEQUENCE [LARGE SCALE GENOMIC DNA]</scope>
    <source>
        <strain evidence="3 4">B</strain>
    </source>
</reference>
<evidence type="ECO:0000259" key="2">
    <source>
        <dbReference type="Pfam" id="PF09687"/>
    </source>
</evidence>
<gene>
    <name evidence="3" type="ORF">PCYB_031060</name>
</gene>
<dbReference type="InterPro" id="IPR006526">
    <property type="entry name" value="Export_prot_PHISTa/b/c"/>
</dbReference>
<dbReference type="InterPro" id="IPR019111">
    <property type="entry name" value="PRESA_N"/>
</dbReference>
<evidence type="ECO:0000313" key="4">
    <source>
        <dbReference type="Proteomes" id="UP000006319"/>
    </source>
</evidence>
<accession>K6UI54</accession>
<proteinExistence type="predicted"/>
<evidence type="ECO:0000313" key="3">
    <source>
        <dbReference type="EMBL" id="GAB64693.1"/>
    </source>
</evidence>
<protein>
    <submittedName>
        <fullName evidence="3">RAD protein</fullName>
    </submittedName>
</protein>
<dbReference type="Pfam" id="PF09687">
    <property type="entry name" value="PRESAN"/>
    <property type="match status" value="1"/>
</dbReference>
<name>K6UI54_PLACD</name>
<organism evidence="3 4">
    <name type="scientific">Plasmodium cynomolgi (strain B)</name>
    <dbReference type="NCBI Taxonomy" id="1120755"/>
    <lineage>
        <taxon>Eukaryota</taxon>
        <taxon>Sar</taxon>
        <taxon>Alveolata</taxon>
        <taxon>Apicomplexa</taxon>
        <taxon>Aconoidasida</taxon>
        <taxon>Haemosporida</taxon>
        <taxon>Plasmodiidae</taxon>
        <taxon>Plasmodium</taxon>
        <taxon>Plasmodium (Plasmodium)</taxon>
    </lineage>
</organism>